<evidence type="ECO:0000313" key="2">
    <source>
        <dbReference type="Proteomes" id="UP000070427"/>
    </source>
</evidence>
<sequence length="104" mass="12173">MTGQCPFLKEYKVLRLIENENRVIFRCELGKVLLKPKDLKEKWACGGCSVPYVLESSPCRYLKPGKDFLFRGSSHTFFICELLEIKLESPGEFCKFYCRHYIPL</sequence>
<keyword evidence="2" id="KW-1185">Reference proteome</keyword>
<gene>
    <name evidence="1" type="ORF">AN618_23740</name>
</gene>
<dbReference type="STRING" id="520764.AN618_23740"/>
<dbReference type="Proteomes" id="UP000070427">
    <property type="component" value="Unassembled WGS sequence"/>
</dbReference>
<protein>
    <submittedName>
        <fullName evidence="1">Uncharacterized protein</fullName>
    </submittedName>
</protein>
<dbReference type="InParanoid" id="A0A140L106"/>
<reference evidence="1 2" key="1">
    <citation type="submission" date="2015-12" db="EMBL/GenBank/DDBJ databases">
        <title>Draft genome sequnece of Fervidicola ferrireducens strain Y170.</title>
        <authorList>
            <person name="Patel B.K."/>
        </authorList>
    </citation>
    <scope>NUCLEOTIDE SEQUENCE [LARGE SCALE GENOMIC DNA]</scope>
    <source>
        <strain evidence="1 2">Y170</strain>
    </source>
</reference>
<accession>A0A140L106</accession>
<dbReference type="EMBL" id="LOED01000055">
    <property type="protein sequence ID" value="KXG74231.1"/>
    <property type="molecule type" value="Genomic_DNA"/>
</dbReference>
<proteinExistence type="predicted"/>
<name>A0A140L106_9FIRM</name>
<evidence type="ECO:0000313" key="1">
    <source>
        <dbReference type="EMBL" id="KXG74231.1"/>
    </source>
</evidence>
<comment type="caution">
    <text evidence="1">The sequence shown here is derived from an EMBL/GenBank/DDBJ whole genome shotgun (WGS) entry which is preliminary data.</text>
</comment>
<dbReference type="AlphaFoldDB" id="A0A140L106"/>
<organism evidence="1 2">
    <name type="scientific">Fervidicola ferrireducens</name>
    <dbReference type="NCBI Taxonomy" id="520764"/>
    <lineage>
        <taxon>Bacteria</taxon>
        <taxon>Bacillati</taxon>
        <taxon>Bacillota</taxon>
        <taxon>Clostridia</taxon>
        <taxon>Thermosediminibacterales</taxon>
        <taxon>Thermosediminibacteraceae</taxon>
        <taxon>Fervidicola</taxon>
    </lineage>
</organism>